<dbReference type="EMBL" id="MN518893">
    <property type="protein sequence ID" value="WGG26691.1"/>
    <property type="molecule type" value="Genomic_DNA"/>
</dbReference>
<reference evidence="1" key="1">
    <citation type="submission" date="2019-09" db="EMBL/GenBank/DDBJ databases">
        <authorList>
            <person name="Kumar P."/>
            <person name="Meghvansi M.K."/>
            <person name="Kamboj D.V."/>
        </authorList>
    </citation>
    <scope>NUCLEOTIDE SEQUENCE</scope>
</reference>
<proteinExistence type="predicted"/>
<dbReference type="Proteomes" id="UP000510880">
    <property type="component" value="Segment"/>
</dbReference>
<protein>
    <submittedName>
        <fullName evidence="1">Uncharacterized protein</fullName>
    </submittedName>
</protein>
<evidence type="ECO:0000313" key="2">
    <source>
        <dbReference type="Proteomes" id="UP000510880"/>
    </source>
</evidence>
<sequence>MIKLIEFLGRLVVRGYRRAAVMERKVAEKTADGAADAAALADKLTIASLEAGMKARQADTKADQLSKFFLTEG</sequence>
<evidence type="ECO:0000313" key="1">
    <source>
        <dbReference type="EMBL" id="WGG26691.1"/>
    </source>
</evidence>
<name>A0ACD4R0M8_9CAUD</name>
<keyword evidence="2" id="KW-1185">Reference proteome</keyword>
<accession>A0ACD4R0M8</accession>
<gene>
    <name evidence="1" type="ORF">LS3_22</name>
</gene>
<organism evidence="1 2">
    <name type="scientific">Escherichia virus LS3</name>
    <dbReference type="NCBI Taxonomy" id="2743777"/>
    <lineage>
        <taxon>Viruses</taxon>
        <taxon>Duplodnaviria</taxon>
        <taxon>Heunggongvirae</taxon>
        <taxon>Uroviricota</taxon>
        <taxon>Caudoviricetes</taxon>
        <taxon>Autographivirales</taxon>
        <taxon>Autotranscriptaviridae</taxon>
        <taxon>Studiervirinae</taxon>
        <taxon>Kayfunavirus</taxon>
        <taxon>Kayfunavirus LS3</taxon>
    </lineage>
</organism>